<gene>
    <name evidence="1" type="ORF">FGO68_gene17589</name>
</gene>
<dbReference type="SUPFAM" id="SSF63829">
    <property type="entry name" value="Calcium-dependent phosphotriesterase"/>
    <property type="match status" value="1"/>
</dbReference>
<proteinExistence type="predicted"/>
<dbReference type="AlphaFoldDB" id="A0A8J8NQC6"/>
<dbReference type="EMBL" id="RRYP01008181">
    <property type="protein sequence ID" value="TNV79957.1"/>
    <property type="molecule type" value="Genomic_DNA"/>
</dbReference>
<dbReference type="InterPro" id="IPR057221">
    <property type="entry name" value="DUF7899"/>
</dbReference>
<accession>A0A8J8NQC6</accession>
<dbReference type="InterPro" id="IPR015943">
    <property type="entry name" value="WD40/YVTN_repeat-like_dom_sf"/>
</dbReference>
<reference evidence="1" key="1">
    <citation type="submission" date="2019-06" db="EMBL/GenBank/DDBJ databases">
        <authorList>
            <person name="Zheng W."/>
        </authorList>
    </citation>
    <scope>NUCLEOTIDE SEQUENCE</scope>
    <source>
        <strain evidence="1">QDHG01</strain>
    </source>
</reference>
<dbReference type="PANTHER" id="PTHR31789:SF1">
    <property type="entry name" value="OS05G0482600 PROTEIN"/>
    <property type="match status" value="1"/>
</dbReference>
<name>A0A8J8NQC6_HALGN</name>
<evidence type="ECO:0000313" key="1">
    <source>
        <dbReference type="EMBL" id="TNV79957.1"/>
    </source>
</evidence>
<organism evidence="1 2">
    <name type="scientific">Halteria grandinella</name>
    <dbReference type="NCBI Taxonomy" id="5974"/>
    <lineage>
        <taxon>Eukaryota</taxon>
        <taxon>Sar</taxon>
        <taxon>Alveolata</taxon>
        <taxon>Ciliophora</taxon>
        <taxon>Intramacronucleata</taxon>
        <taxon>Spirotrichea</taxon>
        <taxon>Stichotrichia</taxon>
        <taxon>Sporadotrichida</taxon>
        <taxon>Halteriidae</taxon>
        <taxon>Halteria</taxon>
    </lineage>
</organism>
<sequence>MRIWSLKEYKKLYVLEHPNLADFKICNGIMLLIFAPDSSHIPMTVINITTGAPLLSLTFAPPHLHIIEFVEQFNEHILIKLRGEPLKVHDMLTGAVRVIREFVVSPDAFVFIYERDMFVCLHRDGRVEMWSTEGYLVSDFGGRQMYTYEKPSAGESNGGKTNVINLSTSRRYLFTVLKDNPLPSPENPESSELSFSSPSQQSRIKVVDLQTGKEIGEMACPWGEISYVHYIEGRHQMVTGHSDGGLMIWQ</sequence>
<dbReference type="OrthoDB" id="336008at2759"/>
<protein>
    <submittedName>
        <fullName evidence="1">Uncharacterized protein</fullName>
    </submittedName>
</protein>
<dbReference type="Pfam" id="PF25463">
    <property type="entry name" value="DUF7899"/>
    <property type="match status" value="1"/>
</dbReference>
<evidence type="ECO:0000313" key="2">
    <source>
        <dbReference type="Proteomes" id="UP000785679"/>
    </source>
</evidence>
<comment type="caution">
    <text evidence="1">The sequence shown here is derived from an EMBL/GenBank/DDBJ whole genome shotgun (WGS) entry which is preliminary data.</text>
</comment>
<dbReference type="Proteomes" id="UP000785679">
    <property type="component" value="Unassembled WGS sequence"/>
</dbReference>
<dbReference type="Gene3D" id="2.130.10.10">
    <property type="entry name" value="YVTN repeat-like/Quinoprotein amine dehydrogenase"/>
    <property type="match status" value="1"/>
</dbReference>
<dbReference type="PANTHER" id="PTHR31789">
    <property type="entry name" value="OS05G0482600 PROTEIN"/>
    <property type="match status" value="1"/>
</dbReference>
<keyword evidence="2" id="KW-1185">Reference proteome</keyword>